<comment type="caution">
    <text evidence="2">The sequence shown here is derived from an EMBL/GenBank/DDBJ whole genome shotgun (WGS) entry which is preliminary data.</text>
</comment>
<name>A0A6G1EYM5_9ORYZ</name>
<feature type="region of interest" description="Disordered" evidence="1">
    <location>
        <begin position="1"/>
        <end position="28"/>
    </location>
</feature>
<evidence type="ECO:0000313" key="2">
    <source>
        <dbReference type="EMBL" id="KAF0929695.1"/>
    </source>
</evidence>
<dbReference type="EMBL" id="SPHZ02000002">
    <property type="protein sequence ID" value="KAF0929695.1"/>
    <property type="molecule type" value="Genomic_DNA"/>
</dbReference>
<protein>
    <submittedName>
        <fullName evidence="2">Uncharacterized protein</fullName>
    </submittedName>
</protein>
<keyword evidence="3" id="KW-1185">Reference proteome</keyword>
<gene>
    <name evidence="2" type="ORF">E2562_023043</name>
</gene>
<dbReference type="Proteomes" id="UP000479710">
    <property type="component" value="Unassembled WGS sequence"/>
</dbReference>
<evidence type="ECO:0000313" key="3">
    <source>
        <dbReference type="Proteomes" id="UP000479710"/>
    </source>
</evidence>
<evidence type="ECO:0000256" key="1">
    <source>
        <dbReference type="SAM" id="MobiDB-lite"/>
    </source>
</evidence>
<organism evidence="2 3">
    <name type="scientific">Oryza meyeriana var. granulata</name>
    <dbReference type="NCBI Taxonomy" id="110450"/>
    <lineage>
        <taxon>Eukaryota</taxon>
        <taxon>Viridiplantae</taxon>
        <taxon>Streptophyta</taxon>
        <taxon>Embryophyta</taxon>
        <taxon>Tracheophyta</taxon>
        <taxon>Spermatophyta</taxon>
        <taxon>Magnoliopsida</taxon>
        <taxon>Liliopsida</taxon>
        <taxon>Poales</taxon>
        <taxon>Poaceae</taxon>
        <taxon>BOP clade</taxon>
        <taxon>Oryzoideae</taxon>
        <taxon>Oryzeae</taxon>
        <taxon>Oryzinae</taxon>
        <taxon>Oryza</taxon>
        <taxon>Oryza meyeriana</taxon>
    </lineage>
</organism>
<sequence length="74" mass="8426">MTTAAMATAGEPKTRKGEREFDGGRRRDAVTAENRQEGFRAMAWGMKKGTQRASMAVRNGLTEVTEGERRWHRW</sequence>
<feature type="compositionally biased region" description="Basic and acidic residues" evidence="1">
    <location>
        <begin position="12"/>
        <end position="28"/>
    </location>
</feature>
<reference evidence="2 3" key="1">
    <citation type="submission" date="2019-11" db="EMBL/GenBank/DDBJ databases">
        <title>Whole genome sequence of Oryza granulata.</title>
        <authorList>
            <person name="Li W."/>
        </authorList>
    </citation>
    <scope>NUCLEOTIDE SEQUENCE [LARGE SCALE GENOMIC DNA]</scope>
    <source>
        <strain evidence="3">cv. Menghai</strain>
        <tissue evidence="2">Leaf</tissue>
    </source>
</reference>
<dbReference type="AlphaFoldDB" id="A0A6G1EYM5"/>
<accession>A0A6G1EYM5</accession>
<proteinExistence type="predicted"/>